<dbReference type="EMBL" id="PFAT01000051">
    <property type="protein sequence ID" value="PIR92026.1"/>
    <property type="molecule type" value="Genomic_DNA"/>
</dbReference>
<proteinExistence type="predicted"/>
<comment type="caution">
    <text evidence="1">The sequence shown here is derived from an EMBL/GenBank/DDBJ whole genome shotgun (WGS) entry which is preliminary data.</text>
</comment>
<accession>A0A2H0UYV3</accession>
<protein>
    <submittedName>
        <fullName evidence="1">Uncharacterized protein</fullName>
    </submittedName>
</protein>
<name>A0A2H0UYV3_9BACT</name>
<dbReference type="Proteomes" id="UP000228510">
    <property type="component" value="Unassembled WGS sequence"/>
</dbReference>
<evidence type="ECO:0000313" key="1">
    <source>
        <dbReference type="EMBL" id="PIR92026.1"/>
    </source>
</evidence>
<dbReference type="AlphaFoldDB" id="A0A2H0UYV3"/>
<organism evidence="1 2">
    <name type="scientific">Candidatus Falkowbacteria bacterium CG10_big_fil_rev_8_21_14_0_10_44_15</name>
    <dbReference type="NCBI Taxonomy" id="1974569"/>
    <lineage>
        <taxon>Bacteria</taxon>
        <taxon>Candidatus Falkowiibacteriota</taxon>
    </lineage>
</organism>
<gene>
    <name evidence="1" type="ORF">COU01_04000</name>
</gene>
<evidence type="ECO:0000313" key="2">
    <source>
        <dbReference type="Proteomes" id="UP000228510"/>
    </source>
</evidence>
<reference evidence="2" key="1">
    <citation type="submission" date="2017-09" db="EMBL/GenBank/DDBJ databases">
        <title>Depth-based differentiation of microbial function through sediment-hosted aquifers and enrichment of novel symbionts in the deep terrestrial subsurface.</title>
        <authorList>
            <person name="Probst A.J."/>
            <person name="Ladd B."/>
            <person name="Jarett J.K."/>
            <person name="Geller-Mcgrath D.E."/>
            <person name="Sieber C.M.K."/>
            <person name="Emerson J.B."/>
            <person name="Anantharaman K."/>
            <person name="Thomas B.C."/>
            <person name="Malmstrom R."/>
            <person name="Stieglmeier M."/>
            <person name="Klingl A."/>
            <person name="Woyke T."/>
            <person name="Ryan C.M."/>
            <person name="Banfield J.F."/>
        </authorList>
    </citation>
    <scope>NUCLEOTIDE SEQUENCE [LARGE SCALE GENOMIC DNA]</scope>
</reference>
<sequence>MDPIKIERKAHILLYADIKAVAFKTVDDRDAAIDLLWTDNFRGIPSDVVDGKTLIVPAEVIPHFADQGLNFKMVQVVRPNEISSERLAKIRKEQGIF</sequence>